<evidence type="ECO:0000313" key="2">
    <source>
        <dbReference type="Proteomes" id="UP000234681"/>
    </source>
</evidence>
<organism evidence="1 2">
    <name type="scientific">Rattus norvegicus</name>
    <name type="common">Rat</name>
    <dbReference type="NCBI Taxonomy" id="10116"/>
    <lineage>
        <taxon>Eukaryota</taxon>
        <taxon>Metazoa</taxon>
        <taxon>Chordata</taxon>
        <taxon>Craniata</taxon>
        <taxon>Vertebrata</taxon>
        <taxon>Euteleostomi</taxon>
        <taxon>Mammalia</taxon>
        <taxon>Eutheria</taxon>
        <taxon>Euarchontoglires</taxon>
        <taxon>Glires</taxon>
        <taxon>Rodentia</taxon>
        <taxon>Myomorpha</taxon>
        <taxon>Muroidea</taxon>
        <taxon>Muridae</taxon>
        <taxon>Murinae</taxon>
        <taxon>Rattus</taxon>
    </lineage>
</organism>
<reference evidence="2" key="1">
    <citation type="submission" date="2005-09" db="EMBL/GenBank/DDBJ databases">
        <authorList>
            <person name="Mural R.J."/>
            <person name="Li P.W."/>
            <person name="Adams M.D."/>
            <person name="Amanatides P.G."/>
            <person name="Baden-Tillson H."/>
            <person name="Barnstead M."/>
            <person name="Chin S.H."/>
            <person name="Dew I."/>
            <person name="Evans C.A."/>
            <person name="Ferriera S."/>
            <person name="Flanigan M."/>
            <person name="Fosler C."/>
            <person name="Glodek A."/>
            <person name="Gu Z."/>
            <person name="Holt R.A."/>
            <person name="Jennings D."/>
            <person name="Kraft C.L."/>
            <person name="Lu F."/>
            <person name="Nguyen T."/>
            <person name="Nusskern D.R."/>
            <person name="Pfannkoch C.M."/>
            <person name="Sitter C."/>
            <person name="Sutton G.G."/>
            <person name="Venter J.C."/>
            <person name="Wang Z."/>
            <person name="Woodage T."/>
            <person name="Zheng X.H."/>
            <person name="Zhong F."/>
        </authorList>
    </citation>
    <scope>NUCLEOTIDE SEQUENCE [LARGE SCALE GENOMIC DNA]</scope>
    <source>
        <strain>BN</strain>
        <strain evidence="2">Sprague-Dawley</strain>
    </source>
</reference>
<accession>A6HZN6</accession>
<dbReference type="EMBL" id="CH473953">
    <property type="protein sequence ID" value="EDM12667.1"/>
    <property type="molecule type" value="Genomic_DNA"/>
</dbReference>
<proteinExistence type="predicted"/>
<sequence length="30" mass="3364">MDPTHASTLPLSQRSWGAKDLLESLLFSVY</sequence>
<protein>
    <submittedName>
        <fullName evidence="1">RCG47319, isoform CRA_a</fullName>
    </submittedName>
</protein>
<gene>
    <name evidence="1" type="ORF">rCG_47319</name>
</gene>
<name>A6HZN6_RAT</name>
<dbReference type="AlphaFoldDB" id="A6HZN6"/>
<evidence type="ECO:0000313" key="1">
    <source>
        <dbReference type="EMBL" id="EDM12667.1"/>
    </source>
</evidence>
<dbReference type="Proteomes" id="UP000234681">
    <property type="component" value="Chromosome 1"/>
</dbReference>